<dbReference type="Gene3D" id="3.90.1150.10">
    <property type="entry name" value="Aspartate Aminotransferase, domain 1"/>
    <property type="match status" value="1"/>
</dbReference>
<feature type="modified residue" description="N6-(pyridoxal phosphate)lysine" evidence="6">
    <location>
        <position position="290"/>
    </location>
</feature>
<dbReference type="PANTHER" id="PTHR11999:SF70">
    <property type="entry name" value="MIP05841P"/>
    <property type="match status" value="1"/>
</dbReference>
<dbReference type="InterPro" id="IPR015422">
    <property type="entry name" value="PyrdxlP-dep_Trfase_small"/>
</dbReference>
<dbReference type="EMBL" id="JABFCX010000003">
    <property type="protein sequence ID" value="NNU17511.1"/>
    <property type="molecule type" value="Genomic_DNA"/>
</dbReference>
<keyword evidence="8" id="KW-0812">Transmembrane</keyword>
<evidence type="ECO:0000256" key="5">
    <source>
        <dbReference type="ARBA" id="ARBA00023239"/>
    </source>
</evidence>
<proteinExistence type="inferred from homology"/>
<dbReference type="InterPro" id="IPR015421">
    <property type="entry name" value="PyrdxlP-dep_Trfase_major"/>
</dbReference>
<comment type="cofactor">
    <cofactor evidence="1 6 7">
        <name>pyridoxal 5'-phosphate</name>
        <dbReference type="ChEBI" id="CHEBI:597326"/>
    </cofactor>
</comment>
<dbReference type="RefSeq" id="WP_173200998.1">
    <property type="nucleotide sequence ID" value="NZ_JABFCX010000003.1"/>
</dbReference>
<name>A0A7Y3W6P7_9PROT</name>
<dbReference type="PANTHER" id="PTHR11999">
    <property type="entry name" value="GROUP II PYRIDOXAL-5-PHOSPHATE DECARBOXYLASE"/>
    <property type="match status" value="1"/>
</dbReference>
<evidence type="ECO:0000256" key="2">
    <source>
        <dbReference type="ARBA" id="ARBA00009533"/>
    </source>
</evidence>
<comment type="similarity">
    <text evidence="2 7">Belongs to the group II decarboxylase family.</text>
</comment>
<keyword evidence="3" id="KW-0210">Decarboxylase</keyword>
<evidence type="ECO:0000256" key="1">
    <source>
        <dbReference type="ARBA" id="ARBA00001933"/>
    </source>
</evidence>
<dbReference type="Gene3D" id="3.40.640.10">
    <property type="entry name" value="Type I PLP-dependent aspartate aminotransferase-like (Major domain)"/>
    <property type="match status" value="1"/>
</dbReference>
<dbReference type="GO" id="GO:0016831">
    <property type="term" value="F:carboxy-lyase activity"/>
    <property type="evidence" value="ECO:0007669"/>
    <property type="project" value="UniProtKB-KW"/>
</dbReference>
<keyword evidence="5 7" id="KW-0456">Lyase</keyword>
<keyword evidence="10" id="KW-1185">Reference proteome</keyword>
<dbReference type="GO" id="GO:0008483">
    <property type="term" value="F:transaminase activity"/>
    <property type="evidence" value="ECO:0007669"/>
    <property type="project" value="UniProtKB-KW"/>
</dbReference>
<dbReference type="Pfam" id="PF00282">
    <property type="entry name" value="Pyridoxal_deC"/>
    <property type="match status" value="1"/>
</dbReference>
<dbReference type="Proteomes" id="UP000536835">
    <property type="component" value="Unassembled WGS sequence"/>
</dbReference>
<keyword evidence="9" id="KW-0032">Aminotransferase</keyword>
<evidence type="ECO:0000256" key="7">
    <source>
        <dbReference type="RuleBase" id="RU000382"/>
    </source>
</evidence>
<feature type="transmembrane region" description="Helical" evidence="8">
    <location>
        <begin position="134"/>
        <end position="156"/>
    </location>
</feature>
<evidence type="ECO:0000256" key="8">
    <source>
        <dbReference type="SAM" id="Phobius"/>
    </source>
</evidence>
<dbReference type="GO" id="GO:0019752">
    <property type="term" value="P:carboxylic acid metabolic process"/>
    <property type="evidence" value="ECO:0007669"/>
    <property type="project" value="InterPro"/>
</dbReference>
<comment type="caution">
    <text evidence="9">The sequence shown here is derived from an EMBL/GenBank/DDBJ whole genome shotgun (WGS) entry which is preliminary data.</text>
</comment>
<evidence type="ECO:0000256" key="4">
    <source>
        <dbReference type="ARBA" id="ARBA00022898"/>
    </source>
</evidence>
<dbReference type="InterPro" id="IPR015424">
    <property type="entry name" value="PyrdxlP-dep_Trfase"/>
</dbReference>
<dbReference type="AlphaFoldDB" id="A0A7Y3W6P7"/>
<dbReference type="SUPFAM" id="SSF53383">
    <property type="entry name" value="PLP-dependent transferases"/>
    <property type="match status" value="1"/>
</dbReference>
<evidence type="ECO:0000256" key="6">
    <source>
        <dbReference type="PIRSR" id="PIRSR602129-50"/>
    </source>
</evidence>
<keyword evidence="9" id="KW-0808">Transferase</keyword>
<sequence>MTTQNQTTSLLEAAHRASVAYTRDIKARSVAPSPEALSALQDIHSELPEGSCDPLEVFDRIDRLGSPATVATTGGRFFGYVVGGALPVTIAAAQLAAAWDQNAGTWNLSPPAAEMETVVSRWLLELLDLPRTSVVGFVTGSTMGTFSAIAAARSAVLKRLGWNMKRQGLAGSPPLRIVTSTECHPTNFRALGYAGIGLDQVEYVPTDHEGRLDPNQMPELDDHTIVLLQAGNINSGSMDPFSEVCDLAKCAGAWVHIDGAFGLWARGSRQTKAMTNGVELADSWCVDGHKWLNLPQDNAIYACRDAEAVHDVYGVNATYLIRDGGVREPQWFTPELSRRSRGVEWYAALATLGREGVEDLINRSCRHAERFAQGLSRAGYEILNDVTLNQVVFALPSDAETKLALESIQKSGVTWLGPTTWKGRYAMRISVSSAATTECDVEQSLQAMVSAVPACRSAGADL</sequence>
<dbReference type="InterPro" id="IPR010977">
    <property type="entry name" value="Aromatic_deC"/>
</dbReference>
<evidence type="ECO:0000313" key="10">
    <source>
        <dbReference type="Proteomes" id="UP000536835"/>
    </source>
</evidence>
<dbReference type="GO" id="GO:0030170">
    <property type="term" value="F:pyridoxal phosphate binding"/>
    <property type="evidence" value="ECO:0007669"/>
    <property type="project" value="InterPro"/>
</dbReference>
<keyword evidence="8" id="KW-1133">Transmembrane helix</keyword>
<organism evidence="9 10">
    <name type="scientific">Parvularcula mediterranea</name>
    <dbReference type="NCBI Taxonomy" id="2732508"/>
    <lineage>
        <taxon>Bacteria</taxon>
        <taxon>Pseudomonadati</taxon>
        <taxon>Pseudomonadota</taxon>
        <taxon>Alphaproteobacteria</taxon>
        <taxon>Parvularculales</taxon>
        <taxon>Parvularculaceae</taxon>
        <taxon>Parvularcula</taxon>
    </lineage>
</organism>
<feature type="transmembrane region" description="Helical" evidence="8">
    <location>
        <begin position="77"/>
        <end position="99"/>
    </location>
</feature>
<reference evidence="9 10" key="1">
    <citation type="submission" date="2020-05" db="EMBL/GenBank/DDBJ databases">
        <title>Parvularcula mediterraneae sp. nov., isolated from polypropylene straw from shallow seawater of the seashore of Laganas in Zakynthos island, Greece.</title>
        <authorList>
            <person name="Szabo I."/>
            <person name="Al-Omari J."/>
            <person name="Rado J."/>
            <person name="Szerdahelyi G.S."/>
        </authorList>
    </citation>
    <scope>NUCLEOTIDE SEQUENCE [LARGE SCALE GENOMIC DNA]</scope>
    <source>
        <strain evidence="9 10">ZS-1/3</strain>
    </source>
</reference>
<evidence type="ECO:0000313" key="9">
    <source>
        <dbReference type="EMBL" id="NNU17511.1"/>
    </source>
</evidence>
<keyword evidence="4 6" id="KW-0663">Pyridoxal phosphate</keyword>
<gene>
    <name evidence="9" type="ORF">HK107_14355</name>
</gene>
<evidence type="ECO:0000256" key="3">
    <source>
        <dbReference type="ARBA" id="ARBA00022793"/>
    </source>
</evidence>
<accession>A0A7Y3W6P7</accession>
<protein>
    <submittedName>
        <fullName evidence="9">Aspartate aminotransferase family protein</fullName>
    </submittedName>
</protein>
<dbReference type="InterPro" id="IPR002129">
    <property type="entry name" value="PyrdxlP-dep_de-COase"/>
</dbReference>
<keyword evidence="8" id="KW-0472">Membrane</keyword>